<proteinExistence type="predicted"/>
<keyword evidence="3" id="KW-1185">Reference proteome</keyword>
<comment type="caution">
    <text evidence="2">The sequence shown here is derived from an EMBL/GenBank/DDBJ whole genome shotgun (WGS) entry which is preliminary data.</text>
</comment>
<evidence type="ECO:0000256" key="1">
    <source>
        <dbReference type="SAM" id="SignalP"/>
    </source>
</evidence>
<dbReference type="Proteomes" id="UP000295707">
    <property type="component" value="Unassembled WGS sequence"/>
</dbReference>
<feature type="signal peptide" evidence="1">
    <location>
        <begin position="1"/>
        <end position="22"/>
    </location>
</feature>
<accession>A0A4R1HEK8</accession>
<dbReference type="EMBL" id="SMFX01000001">
    <property type="protein sequence ID" value="TCK18755.1"/>
    <property type="molecule type" value="Genomic_DNA"/>
</dbReference>
<sequence length="93" mass="11076">MKFRSTSLLMICALLMTGSVSAYGTRNWLGANQHFSKDQQHHRNERGYNHMLGARRTTIHTEDDRTGWMYEGDLRNNNASGRYHWKKEEKRRY</sequence>
<reference evidence="2 3" key="1">
    <citation type="submission" date="2019-03" db="EMBL/GenBank/DDBJ databases">
        <title>Genomic Encyclopedia of Type Strains, Phase IV (KMG-IV): sequencing the most valuable type-strain genomes for metagenomic binning, comparative biology and taxonomic classification.</title>
        <authorList>
            <person name="Goeker M."/>
        </authorList>
    </citation>
    <scope>NUCLEOTIDE SEQUENCE [LARGE SCALE GENOMIC DNA]</scope>
    <source>
        <strain evidence="2 3">DSM 19610</strain>
    </source>
</reference>
<name>A0A4R1HEK8_9GAMM</name>
<gene>
    <name evidence="2" type="ORF">DFR30_2039</name>
</gene>
<feature type="chain" id="PRO_5020225786" evidence="1">
    <location>
        <begin position="23"/>
        <end position="93"/>
    </location>
</feature>
<dbReference type="AlphaFoldDB" id="A0A4R1HEK8"/>
<evidence type="ECO:0000313" key="3">
    <source>
        <dbReference type="Proteomes" id="UP000295707"/>
    </source>
</evidence>
<keyword evidence="1" id="KW-0732">Signal</keyword>
<protein>
    <submittedName>
        <fullName evidence="2">Uncharacterized protein</fullName>
    </submittedName>
</protein>
<organism evidence="2 3">
    <name type="scientific">Thiogranum longum</name>
    <dbReference type="NCBI Taxonomy" id="1537524"/>
    <lineage>
        <taxon>Bacteria</taxon>
        <taxon>Pseudomonadati</taxon>
        <taxon>Pseudomonadota</taxon>
        <taxon>Gammaproteobacteria</taxon>
        <taxon>Chromatiales</taxon>
        <taxon>Ectothiorhodospiraceae</taxon>
        <taxon>Thiogranum</taxon>
    </lineage>
</organism>
<evidence type="ECO:0000313" key="2">
    <source>
        <dbReference type="EMBL" id="TCK18755.1"/>
    </source>
</evidence>